<feature type="region of interest" description="Disordered" evidence="1">
    <location>
        <begin position="141"/>
        <end position="167"/>
    </location>
</feature>
<comment type="caution">
    <text evidence="2">The sequence shown here is derived from an EMBL/GenBank/DDBJ whole genome shotgun (WGS) entry which is preliminary data.</text>
</comment>
<feature type="compositionally biased region" description="Basic residues" evidence="1">
    <location>
        <begin position="154"/>
        <end position="167"/>
    </location>
</feature>
<reference evidence="2" key="1">
    <citation type="submission" date="2023-07" db="EMBL/GenBank/DDBJ databases">
        <authorList>
            <consortium name="AG Swart"/>
            <person name="Singh M."/>
            <person name="Singh A."/>
            <person name="Seah K."/>
            <person name="Emmerich C."/>
        </authorList>
    </citation>
    <scope>NUCLEOTIDE SEQUENCE</scope>
    <source>
        <strain evidence="2">DP1</strain>
    </source>
</reference>
<protein>
    <submittedName>
        <fullName evidence="2">Uncharacterized protein</fullName>
    </submittedName>
</protein>
<proteinExistence type="predicted"/>
<keyword evidence="3" id="KW-1185">Reference proteome</keyword>
<feature type="compositionally biased region" description="Low complexity" evidence="1">
    <location>
        <begin position="192"/>
        <end position="202"/>
    </location>
</feature>
<feature type="compositionally biased region" description="Basic and acidic residues" evidence="1">
    <location>
        <begin position="358"/>
        <end position="371"/>
    </location>
</feature>
<evidence type="ECO:0000313" key="3">
    <source>
        <dbReference type="Proteomes" id="UP001295684"/>
    </source>
</evidence>
<feature type="compositionally biased region" description="Polar residues" evidence="1">
    <location>
        <begin position="141"/>
        <end position="152"/>
    </location>
</feature>
<organism evidence="2 3">
    <name type="scientific">Euplotes crassus</name>
    <dbReference type="NCBI Taxonomy" id="5936"/>
    <lineage>
        <taxon>Eukaryota</taxon>
        <taxon>Sar</taxon>
        <taxon>Alveolata</taxon>
        <taxon>Ciliophora</taxon>
        <taxon>Intramacronucleata</taxon>
        <taxon>Spirotrichea</taxon>
        <taxon>Hypotrichia</taxon>
        <taxon>Euplotida</taxon>
        <taxon>Euplotidae</taxon>
        <taxon>Moneuplotes</taxon>
    </lineage>
</organism>
<feature type="region of interest" description="Disordered" evidence="1">
    <location>
        <begin position="179"/>
        <end position="256"/>
    </location>
</feature>
<evidence type="ECO:0000313" key="2">
    <source>
        <dbReference type="EMBL" id="CAI2369762.1"/>
    </source>
</evidence>
<feature type="compositionally biased region" description="Polar residues" evidence="1">
    <location>
        <begin position="246"/>
        <end position="256"/>
    </location>
</feature>
<accession>A0AAD1XFF9</accession>
<feature type="compositionally biased region" description="Low complexity" evidence="1">
    <location>
        <begin position="111"/>
        <end position="123"/>
    </location>
</feature>
<sequence length="389" mass="44972">MSVYNGFGTRGQETKYNKYLYNLCFLVQHSMTEMLSEEAKFDEYRFKKYFVKIITRMRELERAKYLPPKFSYAFENLCEHYNIELPEYTQTNSNQRLIKTSYNKRLKKSSSKGSSSASSTTGSMLGYFRKNRPKYNKSIYSSESSMSVNSRTGRIPKHKTSRKNLRSGKGVRIRLTKKKNKRIHTKSVQGHSMSSVNSSINSPGGVINERSDSESEGMAKTEYQKFETASKAPKRPLRSSAKEVSKSSNHYSIPNKTAYNSAFPNLKTEKVSNRLVKRKNKDPSEIGYLNFPTRSTHKISQMSNEALMKKNMEKLKNEMLQKSAAVGGALTQFKKRKQRRMIKQMMNEENNGYGIESYDPKETMKQIQERKHSLRAQYHSAGGRKIDFY</sequence>
<dbReference type="AlphaFoldDB" id="A0AAD1XFF9"/>
<evidence type="ECO:0000256" key="1">
    <source>
        <dbReference type="SAM" id="MobiDB-lite"/>
    </source>
</evidence>
<gene>
    <name evidence="2" type="ORF">ECRASSUSDP1_LOCUS11065</name>
</gene>
<name>A0AAD1XFF9_EUPCR</name>
<feature type="region of interest" description="Disordered" evidence="1">
    <location>
        <begin position="352"/>
        <end position="378"/>
    </location>
</feature>
<dbReference type="Proteomes" id="UP001295684">
    <property type="component" value="Unassembled WGS sequence"/>
</dbReference>
<feature type="region of interest" description="Disordered" evidence="1">
    <location>
        <begin position="102"/>
        <end position="128"/>
    </location>
</feature>
<feature type="compositionally biased region" description="Basic and acidic residues" evidence="1">
    <location>
        <begin position="209"/>
        <end position="225"/>
    </location>
</feature>
<dbReference type="EMBL" id="CAMPGE010010917">
    <property type="protein sequence ID" value="CAI2369762.1"/>
    <property type="molecule type" value="Genomic_DNA"/>
</dbReference>